<dbReference type="STRING" id="1178482.AR456_13750"/>
<keyword evidence="1" id="KW-0547">Nucleotide-binding</keyword>
<evidence type="ECO:0000256" key="3">
    <source>
        <dbReference type="ARBA" id="ARBA00023186"/>
    </source>
</evidence>
<dbReference type="InterPro" id="IPR003495">
    <property type="entry name" value="CobW/HypB/UreG_nucleotide-bd"/>
</dbReference>
<dbReference type="InterPro" id="IPR011629">
    <property type="entry name" value="CobW-like_C"/>
</dbReference>
<dbReference type="InterPro" id="IPR027417">
    <property type="entry name" value="P-loop_NTPase"/>
</dbReference>
<comment type="function">
    <text evidence="5">Zinc chaperone that directly transfers zinc cofactor to target proteins, thereby activating them. Zinc is transferred from the CXCC motif in the GTPase domain to the zinc binding site in target proteins in a process requiring GTP hydrolysis.</text>
</comment>
<dbReference type="CDD" id="cd03112">
    <property type="entry name" value="CobW-like"/>
    <property type="match status" value="1"/>
</dbReference>
<gene>
    <name evidence="8" type="ORF">BJB45_13400</name>
</gene>
<organism evidence="8 9">
    <name type="scientific">Halomonas huangheensis</name>
    <dbReference type="NCBI Taxonomy" id="1178482"/>
    <lineage>
        <taxon>Bacteria</taxon>
        <taxon>Pseudomonadati</taxon>
        <taxon>Pseudomonadota</taxon>
        <taxon>Gammaproteobacteria</taxon>
        <taxon>Oceanospirillales</taxon>
        <taxon>Halomonadaceae</taxon>
        <taxon>Halomonas</taxon>
    </lineage>
</organism>
<evidence type="ECO:0000256" key="2">
    <source>
        <dbReference type="ARBA" id="ARBA00022801"/>
    </source>
</evidence>
<dbReference type="SUPFAM" id="SSF52540">
    <property type="entry name" value="P-loop containing nucleoside triphosphate hydrolases"/>
    <property type="match status" value="1"/>
</dbReference>
<dbReference type="Gene3D" id="3.30.1220.10">
    <property type="entry name" value="CobW-like, C-terminal domain"/>
    <property type="match status" value="1"/>
</dbReference>
<dbReference type="PATRIC" id="fig|1178482.3.peg.1839"/>
<proteinExistence type="inferred from homology"/>
<comment type="similarity">
    <text evidence="4">Belongs to the SIMIBI class G3E GTPase family. ZNG1 subfamily.</text>
</comment>
<name>W1N7C4_9GAMM</name>
<keyword evidence="9" id="KW-1185">Reference proteome</keyword>
<keyword evidence="3" id="KW-0143">Chaperone</keyword>
<dbReference type="Pfam" id="PF02492">
    <property type="entry name" value="cobW"/>
    <property type="match status" value="1"/>
</dbReference>
<comment type="caution">
    <text evidence="8">The sequence shown here is derived from an EMBL/GenBank/DDBJ whole genome shotgun (WGS) entry which is preliminary data.</text>
</comment>
<protein>
    <recommendedName>
        <fullName evidence="7">CobW C-terminal domain-containing protein</fullName>
    </recommendedName>
</protein>
<evidence type="ECO:0000256" key="4">
    <source>
        <dbReference type="ARBA" id="ARBA00034320"/>
    </source>
</evidence>
<feature type="domain" description="CobW C-terminal" evidence="7">
    <location>
        <begin position="245"/>
        <end position="337"/>
    </location>
</feature>
<dbReference type="InterPro" id="IPR036627">
    <property type="entry name" value="CobW-likC_sf"/>
</dbReference>
<comment type="catalytic activity">
    <reaction evidence="6">
        <text>GTP + H2O = GDP + phosphate + H(+)</text>
        <dbReference type="Rhea" id="RHEA:19669"/>
        <dbReference type="ChEBI" id="CHEBI:15377"/>
        <dbReference type="ChEBI" id="CHEBI:15378"/>
        <dbReference type="ChEBI" id="CHEBI:37565"/>
        <dbReference type="ChEBI" id="CHEBI:43474"/>
        <dbReference type="ChEBI" id="CHEBI:58189"/>
    </reaction>
    <physiologicalReaction direction="left-to-right" evidence="6">
        <dbReference type="Rhea" id="RHEA:19670"/>
    </physiologicalReaction>
</comment>
<dbReference type="Pfam" id="PF07683">
    <property type="entry name" value="CobW_C"/>
    <property type="match status" value="1"/>
</dbReference>
<dbReference type="EMBL" id="AVBC01000025">
    <property type="protein sequence ID" value="ERL51409.1"/>
    <property type="molecule type" value="Genomic_DNA"/>
</dbReference>
<dbReference type="SMART" id="SM00833">
    <property type="entry name" value="CobW_C"/>
    <property type="match status" value="1"/>
</dbReference>
<evidence type="ECO:0000256" key="5">
    <source>
        <dbReference type="ARBA" id="ARBA00045658"/>
    </source>
</evidence>
<dbReference type="GO" id="GO:0000166">
    <property type="term" value="F:nucleotide binding"/>
    <property type="evidence" value="ECO:0007669"/>
    <property type="project" value="UniProtKB-KW"/>
</dbReference>
<keyword evidence="2" id="KW-0378">Hydrolase</keyword>
<dbReference type="Proteomes" id="UP000019113">
    <property type="component" value="Unassembled WGS sequence"/>
</dbReference>
<evidence type="ECO:0000313" key="8">
    <source>
        <dbReference type="EMBL" id="ERL51409.1"/>
    </source>
</evidence>
<evidence type="ECO:0000256" key="6">
    <source>
        <dbReference type="ARBA" id="ARBA00049117"/>
    </source>
</evidence>
<evidence type="ECO:0000256" key="1">
    <source>
        <dbReference type="ARBA" id="ARBA00022741"/>
    </source>
</evidence>
<evidence type="ECO:0000313" key="9">
    <source>
        <dbReference type="Proteomes" id="UP000019113"/>
    </source>
</evidence>
<accession>W1N7C4</accession>
<dbReference type="SUPFAM" id="SSF90002">
    <property type="entry name" value="Hypothetical protein YjiA, C-terminal domain"/>
    <property type="match status" value="1"/>
</dbReference>
<reference evidence="8 9" key="1">
    <citation type="submission" date="2013-08" db="EMBL/GenBank/DDBJ databases">
        <title>draft genome of Halomonas huanghegensis, strain BJGMM-B45T.</title>
        <authorList>
            <person name="Miao C."/>
            <person name="Wan Y."/>
            <person name="Jin W."/>
        </authorList>
    </citation>
    <scope>NUCLEOTIDE SEQUENCE [LARGE SCALE GENOMIC DNA]</scope>
    <source>
        <strain evidence="8 9">BJGMM-B45</strain>
    </source>
</reference>
<evidence type="ECO:0000259" key="7">
    <source>
        <dbReference type="SMART" id="SM00833"/>
    </source>
</evidence>
<dbReference type="Gene3D" id="3.40.50.300">
    <property type="entry name" value="P-loop containing nucleotide triphosphate hydrolases"/>
    <property type="match status" value="1"/>
</dbReference>
<dbReference type="PANTHER" id="PTHR13748">
    <property type="entry name" value="COBW-RELATED"/>
    <property type="match status" value="1"/>
</dbReference>
<dbReference type="AlphaFoldDB" id="W1N7C4"/>
<dbReference type="PANTHER" id="PTHR13748:SF59">
    <property type="entry name" value="COBW C-TERMINAL DOMAIN-CONTAINING PROTEIN"/>
    <property type="match status" value="1"/>
</dbReference>
<dbReference type="InterPro" id="IPR051316">
    <property type="entry name" value="Zinc-reg_GTPase_activator"/>
</dbReference>
<dbReference type="GO" id="GO:0016787">
    <property type="term" value="F:hydrolase activity"/>
    <property type="evidence" value="ECO:0007669"/>
    <property type="project" value="UniProtKB-KW"/>
</dbReference>
<sequence length="343" mass="38060">MTYCEIIMTRPIPVTIVSGFLGSGKTTLLNRILNSDTGMRMAVMVNDFGAVNIDSELIVSQTDSMISLANGCICCTVESDLIEQLQRLISSPDSRPEYLIIEASGVSNPTRIVSTLRYPQFAGRLAIDSTITVVDAEQFAGLEGEMAQLAMEQLDVADIVLLNKIDIATQQQIADFKQRWSWPGIRLHETRHCEIPLSLVIGTGNFDPLLHDQRLHQTSGHAHHCDEHCQHGEHQHSHHDHGELFDTWYWQCDQPLSLSALRRALATLPLSVYRAKGFCQLAELGDRSAILHLVGSRHDIQPGEPWGEQPPMTRLVVIGTHGGFDRTELEQTFNACIADHAAA</sequence>
<dbReference type="eggNOG" id="COG0523">
    <property type="taxonomic scope" value="Bacteria"/>
</dbReference>